<name>A0A5N5E1I3_RHOER</name>
<dbReference type="AlphaFoldDB" id="A0A5N5E1I3"/>
<dbReference type="EMBL" id="JAECSB010000097">
    <property type="protein sequence ID" value="MBH5146955.1"/>
    <property type="molecule type" value="Genomic_DNA"/>
</dbReference>
<dbReference type="RefSeq" id="WP_084325907.1">
    <property type="nucleotide sequence ID" value="NZ_JAECSB010000097.1"/>
</dbReference>
<evidence type="ECO:0000256" key="6">
    <source>
        <dbReference type="ARBA" id="ARBA00022691"/>
    </source>
</evidence>
<evidence type="ECO:0000256" key="7">
    <source>
        <dbReference type="ARBA" id="ARBA00022723"/>
    </source>
</evidence>
<keyword evidence="9" id="KW-0694">RNA-binding</keyword>
<evidence type="ECO:0000256" key="11">
    <source>
        <dbReference type="ARBA" id="ARBA00035025"/>
    </source>
</evidence>
<dbReference type="NCBIfam" id="TIGR04074">
    <property type="entry name" value="bacter_Hen1"/>
    <property type="match status" value="1"/>
</dbReference>
<evidence type="ECO:0000256" key="8">
    <source>
        <dbReference type="ARBA" id="ARBA00022842"/>
    </source>
</evidence>
<dbReference type="Gene3D" id="3.40.50.150">
    <property type="entry name" value="Vaccinia Virus protein VP39"/>
    <property type="match status" value="1"/>
</dbReference>
<accession>A0A5N5E1I3</accession>
<protein>
    <recommendedName>
        <fullName evidence="3">Small RNA 2'-O-methyltransferase</fullName>
        <ecNumber evidence="11">2.1.1.386</ecNumber>
    </recommendedName>
</protein>
<dbReference type="PANTHER" id="PTHR21404:SF3">
    <property type="entry name" value="SMALL RNA 2'-O-METHYLTRANSFERASE"/>
    <property type="match status" value="1"/>
</dbReference>
<evidence type="ECO:0000313" key="16">
    <source>
        <dbReference type="Proteomes" id="UP000325576"/>
    </source>
</evidence>
<dbReference type="Pfam" id="PF13489">
    <property type="entry name" value="Methyltransf_23"/>
    <property type="match status" value="1"/>
</dbReference>
<keyword evidence="6" id="KW-0949">S-adenosyl-L-methionine</keyword>
<comment type="catalytic activity">
    <reaction evidence="12">
        <text>small RNA 3'-end nucleotide + S-adenosyl-L-methionine = small RNA 3'-end 2'-O-methylnucleotide + S-adenosyl-L-homocysteine + H(+)</text>
        <dbReference type="Rhea" id="RHEA:37887"/>
        <dbReference type="Rhea" id="RHEA-COMP:10415"/>
        <dbReference type="Rhea" id="RHEA-COMP:10416"/>
        <dbReference type="ChEBI" id="CHEBI:15378"/>
        <dbReference type="ChEBI" id="CHEBI:57856"/>
        <dbReference type="ChEBI" id="CHEBI:59789"/>
        <dbReference type="ChEBI" id="CHEBI:74896"/>
        <dbReference type="ChEBI" id="CHEBI:74898"/>
        <dbReference type="EC" id="2.1.1.386"/>
    </reaction>
</comment>
<keyword evidence="17" id="KW-1185">Reference proteome</keyword>
<evidence type="ECO:0000256" key="12">
    <source>
        <dbReference type="ARBA" id="ARBA00048418"/>
    </source>
</evidence>
<dbReference type="GO" id="GO:0031047">
    <property type="term" value="P:regulatory ncRNA-mediated gene silencing"/>
    <property type="evidence" value="ECO:0007669"/>
    <property type="project" value="UniProtKB-KW"/>
</dbReference>
<evidence type="ECO:0000313" key="14">
    <source>
        <dbReference type="EMBL" id="KAB2583112.1"/>
    </source>
</evidence>
<keyword evidence="10" id="KW-0943">RNA-mediated gene silencing</keyword>
<comment type="caution">
    <text evidence="14">The sequence shown here is derived from an EMBL/GenBank/DDBJ whole genome shotgun (WGS) entry which is preliminary data.</text>
</comment>
<keyword evidence="8" id="KW-0460">Magnesium</keyword>
<dbReference type="GO" id="GO:0003723">
    <property type="term" value="F:RNA binding"/>
    <property type="evidence" value="ECO:0007669"/>
    <property type="project" value="UniProtKB-KW"/>
</dbReference>
<gene>
    <name evidence="14" type="ORF">BS297_22300</name>
    <name evidence="15" type="ORF">I3517_30575</name>
</gene>
<evidence type="ECO:0000256" key="2">
    <source>
        <dbReference type="ARBA" id="ARBA00009026"/>
    </source>
</evidence>
<keyword evidence="5 14" id="KW-0808">Transferase</keyword>
<sequence length="474" mass="52589">MPGYIRLVLLTLTSTPTPQTPDATALSYLLHKHPDRVQTFDLAIGTATVLYPEASAEKTTVAVIVDVDPIELVQSRYRRGKSGDNFSLGEYVNDRPYAASSILSVALSKLFRTALTGTCKSHPELVGAELALTVSIPVVPCGGDAELPRRLFEPLGWDVTAIPVQLDPHLPTWGNSDFVSLTLTGEHTVQSALRHLYVLLPVLDDVKHYWVGPDEADKLIRVAGEWLASHPDSALIMSRYLARRRDLVESVVDRLIPEQAEAQIEAPRPDPPLARLRVDAVLATLQRLHVRTIVDIGCGEGKLLEALMPHARFDKLVGVDVSARELTRAQRRLKFTEMSDVQRERVSLMQSSATYRDARLKGFDAAVLMEVVEHVDTARLPALVRSVFVDAEPQYVLLTTPNADYNVLYPALAAGEFRHPDHRFEFSRTQFDDWATETARVHGYCVEFEFIGAIDPVLGGPTQMAIFTKEARTS</sequence>
<dbReference type="Proteomes" id="UP000325576">
    <property type="component" value="Unassembled WGS sequence"/>
</dbReference>
<dbReference type="GO" id="GO:0090486">
    <property type="term" value="F:small RNA 2'-O-methyltransferase activity"/>
    <property type="evidence" value="ECO:0007669"/>
    <property type="project" value="UniProtKB-EC"/>
</dbReference>
<dbReference type="SUPFAM" id="SSF53335">
    <property type="entry name" value="S-adenosyl-L-methionine-dependent methyltransferases"/>
    <property type="match status" value="1"/>
</dbReference>
<reference evidence="14 16" key="1">
    <citation type="journal article" date="2017" name="Poromechanics V (2013)">
        <title>Genomic Characterization of the Arsenic-Tolerant Actinobacterium, &lt;i&gt;Rhodococcus erythropolis&lt;/i&gt; S43.</title>
        <authorList>
            <person name="Retamal-Morales G."/>
            <person name="Mehnert M."/>
            <person name="Schwabe R."/>
            <person name="Tischler D."/>
            <person name="Schloemann M."/>
            <person name="Levican G.J."/>
        </authorList>
    </citation>
    <scope>NUCLEOTIDE SEQUENCE [LARGE SCALE GENOMIC DNA]</scope>
    <source>
        <strain evidence="14 16">S43</strain>
    </source>
</reference>
<proteinExistence type="inferred from homology"/>
<dbReference type="Pfam" id="PF12623">
    <property type="entry name" value="Hen1_L"/>
    <property type="match status" value="1"/>
</dbReference>
<dbReference type="GO" id="GO:0046872">
    <property type="term" value="F:metal ion binding"/>
    <property type="evidence" value="ECO:0007669"/>
    <property type="project" value="UniProtKB-KW"/>
</dbReference>
<evidence type="ECO:0000313" key="15">
    <source>
        <dbReference type="EMBL" id="MBH5146955.1"/>
    </source>
</evidence>
<dbReference type="InterPro" id="IPR024026">
    <property type="entry name" value="3'-RNA_MeTfrase_Hen1_bac"/>
</dbReference>
<evidence type="ECO:0000256" key="1">
    <source>
        <dbReference type="ARBA" id="ARBA00001946"/>
    </source>
</evidence>
<dbReference type="InterPro" id="IPR026610">
    <property type="entry name" value="Hen1"/>
</dbReference>
<organism evidence="14 16">
    <name type="scientific">Rhodococcus erythropolis</name>
    <name type="common">Arthrobacter picolinophilus</name>
    <dbReference type="NCBI Taxonomy" id="1833"/>
    <lineage>
        <taxon>Bacteria</taxon>
        <taxon>Bacillati</taxon>
        <taxon>Actinomycetota</taxon>
        <taxon>Actinomycetes</taxon>
        <taxon>Mycobacteriales</taxon>
        <taxon>Nocardiaceae</taxon>
        <taxon>Rhodococcus</taxon>
        <taxon>Rhodococcus erythropolis group</taxon>
    </lineage>
</organism>
<keyword evidence="7" id="KW-0479">Metal-binding</keyword>
<evidence type="ECO:0000259" key="13">
    <source>
        <dbReference type="Pfam" id="PF12623"/>
    </source>
</evidence>
<dbReference type="InterPro" id="IPR038546">
    <property type="entry name" value="Hen1_N_sf"/>
</dbReference>
<dbReference type="PANTHER" id="PTHR21404">
    <property type="entry name" value="HEN1"/>
    <property type="match status" value="1"/>
</dbReference>
<feature type="domain" description="Hen1 N-terminal" evidence="13">
    <location>
        <begin position="9"/>
        <end position="255"/>
    </location>
</feature>
<evidence type="ECO:0000256" key="4">
    <source>
        <dbReference type="ARBA" id="ARBA00022603"/>
    </source>
</evidence>
<evidence type="ECO:0000256" key="9">
    <source>
        <dbReference type="ARBA" id="ARBA00022884"/>
    </source>
</evidence>
<dbReference type="InterPro" id="IPR024740">
    <property type="entry name" value="Hen1_N"/>
</dbReference>
<reference evidence="15 17" key="2">
    <citation type="submission" date="2020-12" db="EMBL/GenBank/DDBJ databases">
        <title>Draft genome sequence of furan degrading bacterial strain FUR100.</title>
        <authorList>
            <person name="Woiski C."/>
        </authorList>
    </citation>
    <scope>NUCLEOTIDE SEQUENCE [LARGE SCALE GENOMIC DNA]</scope>
    <source>
        <strain evidence="15 17">FUR100</strain>
    </source>
</reference>
<comment type="similarity">
    <text evidence="2">Belongs to the methyltransferase superfamily. HEN1 family.</text>
</comment>
<dbReference type="EC" id="2.1.1.386" evidence="11"/>
<evidence type="ECO:0000256" key="10">
    <source>
        <dbReference type="ARBA" id="ARBA00023158"/>
    </source>
</evidence>
<keyword evidence="4 14" id="KW-0489">Methyltransferase</keyword>
<evidence type="ECO:0000256" key="3">
    <source>
        <dbReference type="ARBA" id="ARBA00021330"/>
    </source>
</evidence>
<evidence type="ECO:0000256" key="5">
    <source>
        <dbReference type="ARBA" id="ARBA00022679"/>
    </source>
</evidence>
<dbReference type="Gene3D" id="3.30.1610.20">
    <property type="entry name" value="Hen1, N-terminal domain"/>
    <property type="match status" value="1"/>
</dbReference>
<evidence type="ECO:0000313" key="17">
    <source>
        <dbReference type="Proteomes" id="UP000627573"/>
    </source>
</evidence>
<dbReference type="Proteomes" id="UP000627573">
    <property type="component" value="Unassembled WGS sequence"/>
</dbReference>
<dbReference type="EMBL" id="MRBO01000594">
    <property type="protein sequence ID" value="KAB2583112.1"/>
    <property type="molecule type" value="Genomic_DNA"/>
</dbReference>
<dbReference type="InterPro" id="IPR029063">
    <property type="entry name" value="SAM-dependent_MTases_sf"/>
</dbReference>
<comment type="cofactor">
    <cofactor evidence="1">
        <name>Mg(2+)</name>
        <dbReference type="ChEBI" id="CHEBI:18420"/>
    </cofactor>
</comment>
<dbReference type="GO" id="GO:0001510">
    <property type="term" value="P:RNA methylation"/>
    <property type="evidence" value="ECO:0007669"/>
    <property type="project" value="InterPro"/>
</dbReference>